<evidence type="ECO:0000313" key="3">
    <source>
        <dbReference type="Proteomes" id="UP000823775"/>
    </source>
</evidence>
<name>A0ABS8SIK2_DATST</name>
<dbReference type="Proteomes" id="UP000823775">
    <property type="component" value="Unassembled WGS sequence"/>
</dbReference>
<keyword evidence="3" id="KW-1185">Reference proteome</keyword>
<dbReference type="PANTHER" id="PTHR23346:SF19">
    <property type="entry name" value="PROTEASOME ADAPTER AND SCAFFOLD PROTEIN ECM29"/>
    <property type="match status" value="1"/>
</dbReference>
<comment type="caution">
    <text evidence="2">The sequence shown here is derived from an EMBL/GenBank/DDBJ whole genome shotgun (WGS) entry which is preliminary data.</text>
</comment>
<dbReference type="PANTHER" id="PTHR23346">
    <property type="entry name" value="TRANSLATIONAL ACTIVATOR GCN1-RELATED"/>
    <property type="match status" value="1"/>
</dbReference>
<gene>
    <name evidence="2" type="ORF">HAX54_039042</name>
</gene>
<evidence type="ECO:0000313" key="2">
    <source>
        <dbReference type="EMBL" id="MCD7458741.1"/>
    </source>
</evidence>
<reference evidence="2 3" key="1">
    <citation type="journal article" date="2021" name="BMC Genomics">
        <title>Datura genome reveals duplications of psychoactive alkaloid biosynthetic genes and high mutation rate following tissue culture.</title>
        <authorList>
            <person name="Rajewski A."/>
            <person name="Carter-House D."/>
            <person name="Stajich J."/>
            <person name="Litt A."/>
        </authorList>
    </citation>
    <scope>NUCLEOTIDE SEQUENCE [LARGE SCALE GENOMIC DNA]</scope>
    <source>
        <strain evidence="2">AR-01</strain>
    </source>
</reference>
<dbReference type="EMBL" id="JACEIK010000538">
    <property type="protein sequence ID" value="MCD7458741.1"/>
    <property type="molecule type" value="Genomic_DNA"/>
</dbReference>
<keyword evidence="1" id="KW-0677">Repeat</keyword>
<sequence>MDEIKRQSGDEKEDFSSAHDKIVNCVTACIHIARSTDIIQQQKNLIDFFLISLSPNFSWPVKVCVFSSIKELCSKLHTETVGSQDTSQYASIISYAHELFFKTSVRVLEIIQTVKIAQVHIAASECLLEMVNLLKATGQSPGGEVASSREFVQVYDVEKNEHAKSLLKRCIDILENLEKEHKVSS</sequence>
<protein>
    <submittedName>
        <fullName evidence="2">Uncharacterized protein</fullName>
    </submittedName>
</protein>
<proteinExistence type="predicted"/>
<evidence type="ECO:0000256" key="1">
    <source>
        <dbReference type="ARBA" id="ARBA00022737"/>
    </source>
</evidence>
<organism evidence="2 3">
    <name type="scientific">Datura stramonium</name>
    <name type="common">Jimsonweed</name>
    <name type="synonym">Common thornapple</name>
    <dbReference type="NCBI Taxonomy" id="4076"/>
    <lineage>
        <taxon>Eukaryota</taxon>
        <taxon>Viridiplantae</taxon>
        <taxon>Streptophyta</taxon>
        <taxon>Embryophyta</taxon>
        <taxon>Tracheophyta</taxon>
        <taxon>Spermatophyta</taxon>
        <taxon>Magnoliopsida</taxon>
        <taxon>eudicotyledons</taxon>
        <taxon>Gunneridae</taxon>
        <taxon>Pentapetalae</taxon>
        <taxon>asterids</taxon>
        <taxon>lamiids</taxon>
        <taxon>Solanales</taxon>
        <taxon>Solanaceae</taxon>
        <taxon>Solanoideae</taxon>
        <taxon>Datureae</taxon>
        <taxon>Datura</taxon>
    </lineage>
</organism>
<accession>A0ABS8SIK2</accession>